<gene>
    <name evidence="2" type="ORF">I1A49_16420</name>
</gene>
<accession>A0ABX6W485</accession>
<evidence type="ECO:0000259" key="1">
    <source>
        <dbReference type="Pfam" id="PF24024"/>
    </source>
</evidence>
<name>A0ABX6W485_STRMQ</name>
<organism evidence="2 3">
    <name type="scientific">Streptomyces malaysiensis</name>
    <dbReference type="NCBI Taxonomy" id="92644"/>
    <lineage>
        <taxon>Bacteria</taxon>
        <taxon>Bacillati</taxon>
        <taxon>Actinomycetota</taxon>
        <taxon>Actinomycetes</taxon>
        <taxon>Kitasatosporales</taxon>
        <taxon>Streptomycetaceae</taxon>
        <taxon>Streptomyces</taxon>
        <taxon>Streptomyces violaceusniger group</taxon>
    </lineage>
</organism>
<dbReference type="InterPro" id="IPR055760">
    <property type="entry name" value="DUF7336"/>
</dbReference>
<dbReference type="EMBL" id="CP065050">
    <property type="protein sequence ID" value="QPI56312.1"/>
    <property type="molecule type" value="Genomic_DNA"/>
</dbReference>
<evidence type="ECO:0000313" key="3">
    <source>
        <dbReference type="Proteomes" id="UP000663421"/>
    </source>
</evidence>
<sequence>MSDQQTVYVVTSGSYSDYRIRGVFLDELRARKYVDELRGSSSDVRVEEHPARGPEFVAGRDLWLWTRIDARTGDIKREWSSESARDASEHDGQCSTQVYSSSLATGRVYEFTVTTRADFTHAERARKSHAERVAKKRAEVMGL</sequence>
<keyword evidence="3" id="KW-1185">Reference proteome</keyword>
<proteinExistence type="predicted"/>
<evidence type="ECO:0000313" key="2">
    <source>
        <dbReference type="EMBL" id="QPI56312.1"/>
    </source>
</evidence>
<protein>
    <recommendedName>
        <fullName evidence="1">DUF7336 domain-containing protein</fullName>
    </recommendedName>
</protein>
<reference evidence="2 3" key="1">
    <citation type="submission" date="2020-11" db="EMBL/GenBank/DDBJ databases">
        <title>Complete genome sequence unveiled secondary metabolic potentials in Streptomyces solisilvae HNM0141.</title>
        <authorList>
            <person name="Huang X."/>
        </authorList>
    </citation>
    <scope>NUCLEOTIDE SEQUENCE [LARGE SCALE GENOMIC DNA]</scope>
    <source>
        <strain evidence="2 3">HNM0141</strain>
    </source>
</reference>
<dbReference type="Proteomes" id="UP000663421">
    <property type="component" value="Chromosome"/>
</dbReference>
<dbReference type="Pfam" id="PF24024">
    <property type="entry name" value="DUF7336"/>
    <property type="match status" value="1"/>
</dbReference>
<feature type="domain" description="DUF7336" evidence="1">
    <location>
        <begin position="6"/>
        <end position="39"/>
    </location>
</feature>